<comment type="similarity">
    <text evidence="1">Belongs to the SMP-30/CGR1 family.</text>
</comment>
<evidence type="ECO:0000313" key="5">
    <source>
        <dbReference type="Proteomes" id="UP000281594"/>
    </source>
</evidence>
<reference evidence="4 5" key="1">
    <citation type="journal article" date="2018" name="J. Biol. Chem.">
        <title>Discovery of the actinoplanic acid pathway in Streptomyces rapamycinicus reveals a genetically conserved synergism with rapamycin.</title>
        <authorList>
            <person name="Mrak P."/>
            <person name="Krastel P."/>
            <person name="Pivk Lukancic P."/>
            <person name="Tao J."/>
            <person name="Pistorius D."/>
            <person name="Moore C.M."/>
        </authorList>
    </citation>
    <scope>NUCLEOTIDE SEQUENCE [LARGE SCALE GENOMIC DNA]</scope>
    <source>
        <strain evidence="4 5">NRRL 5491</strain>
    </source>
</reference>
<evidence type="ECO:0000259" key="3">
    <source>
        <dbReference type="Pfam" id="PF08450"/>
    </source>
</evidence>
<dbReference type="InterPro" id="IPR051262">
    <property type="entry name" value="SMP-30/CGR1_Lactonase"/>
</dbReference>
<dbReference type="Pfam" id="PF08450">
    <property type="entry name" value="SGL"/>
    <property type="match status" value="1"/>
</dbReference>
<organism evidence="4 5">
    <name type="scientific">Streptomyces rapamycinicus (strain ATCC 29253 / DSM 41530 / NRRL 5491 / AYB-994)</name>
    <name type="common">Streptomyces hygroscopicus (strain ATCC 29253)</name>
    <dbReference type="NCBI Taxonomy" id="1343740"/>
    <lineage>
        <taxon>Bacteria</taxon>
        <taxon>Bacillati</taxon>
        <taxon>Actinomycetota</taxon>
        <taxon>Actinomycetes</taxon>
        <taxon>Kitasatosporales</taxon>
        <taxon>Streptomycetaceae</taxon>
        <taxon>Streptomyces</taxon>
        <taxon>Streptomyces violaceusniger group</taxon>
    </lineage>
</organism>
<dbReference type="PANTHER" id="PTHR47572">
    <property type="entry name" value="LIPOPROTEIN-RELATED"/>
    <property type="match status" value="1"/>
</dbReference>
<dbReference type="STRING" id="1343740.M271_42325"/>
<dbReference type="EMBL" id="QYCY01000001">
    <property type="protein sequence ID" value="RLV76973.1"/>
    <property type="molecule type" value="Genomic_DNA"/>
</dbReference>
<dbReference type="InterPro" id="IPR013658">
    <property type="entry name" value="SGL"/>
</dbReference>
<dbReference type="AlphaFoldDB" id="A0A0A0NWI5"/>
<dbReference type="Proteomes" id="UP000281594">
    <property type="component" value="Unassembled WGS sequence"/>
</dbReference>
<evidence type="ECO:0000313" key="4">
    <source>
        <dbReference type="EMBL" id="RLV76973.1"/>
    </source>
</evidence>
<dbReference type="HOGENOM" id="CLU_036110_4_0_11"/>
<evidence type="ECO:0000256" key="1">
    <source>
        <dbReference type="ARBA" id="ARBA00008853"/>
    </source>
</evidence>
<keyword evidence="2" id="KW-0378">Hydrolase</keyword>
<gene>
    <name evidence="4" type="ORF">D3C57_101350</name>
</gene>
<feature type="domain" description="SMP-30/Gluconolactonase/LRE-like region" evidence="3">
    <location>
        <begin position="21"/>
        <end position="278"/>
    </location>
</feature>
<proteinExistence type="inferred from homology"/>
<protein>
    <recommendedName>
        <fullName evidence="3">SMP-30/Gluconolactonase/LRE-like region domain-containing protein</fullName>
    </recommendedName>
</protein>
<dbReference type="GO" id="GO:0016787">
    <property type="term" value="F:hydrolase activity"/>
    <property type="evidence" value="ECO:0007669"/>
    <property type="project" value="UniProtKB-KW"/>
</dbReference>
<dbReference type="KEGG" id="src:M271_42325"/>
<accession>A0A0A0NWI5</accession>
<comment type="caution">
    <text evidence="4">The sequence shown here is derived from an EMBL/GenBank/DDBJ whole genome shotgun (WGS) entry which is preliminary data.</text>
</comment>
<dbReference type="eggNOG" id="COG3386">
    <property type="taxonomic scope" value="Bacteria"/>
</dbReference>
<dbReference type="InterPro" id="IPR011042">
    <property type="entry name" value="6-blade_b-propeller_TolB-like"/>
</dbReference>
<name>A0A0A0NWI5_STRRN</name>
<dbReference type="PANTHER" id="PTHR47572:SF4">
    <property type="entry name" value="LACTONASE DRP35"/>
    <property type="match status" value="1"/>
</dbReference>
<dbReference type="RefSeq" id="WP_020873322.1">
    <property type="nucleotide sequence ID" value="NC_022785.1"/>
</dbReference>
<evidence type="ECO:0000256" key="2">
    <source>
        <dbReference type="ARBA" id="ARBA00022801"/>
    </source>
</evidence>
<sequence length="323" mass="34326">MRTSVTTVHATPVASGFTFLEGPRWRDGELFASDFYSGRVLAFRPGRSPDTGHEVRTVCEVPGRPSGLGFAPDGSLLVVSMLERALLRWDGRALTTVARFGHLIEGVANDMLVTESGWALIGNFGNTDAEPGSLRETALVRVSPDGRADLQGHGLVFPNGMVLTADRRRLLVAETFAGRVSSWPVAWSGGGAPTLGERRVWKQFGSPPRHLDIERATRELPVLPDGLAIDAHDRVWVASSIGHGARLFDPDGTLLAVVETGGLSPYAVAVGGADQSVLHLCCSPPLGTVDPAVTTESVLYAADIPALRRPASRASRAPGKETP</sequence>
<dbReference type="Gene3D" id="2.120.10.30">
    <property type="entry name" value="TolB, C-terminal domain"/>
    <property type="match status" value="1"/>
</dbReference>
<dbReference type="SUPFAM" id="SSF63829">
    <property type="entry name" value="Calcium-dependent phosphotriesterase"/>
    <property type="match status" value="1"/>
</dbReference>